<proteinExistence type="predicted"/>
<comment type="caution">
    <text evidence="1">The sequence shown here is derived from an EMBL/GenBank/DDBJ whole genome shotgun (WGS) entry which is preliminary data.</text>
</comment>
<accession>A0A1E5WKW1</accession>
<protein>
    <submittedName>
        <fullName evidence="1">Uncharacterized protein</fullName>
    </submittedName>
</protein>
<name>A0A1E5WKW1_9POAL</name>
<dbReference type="PANTHER" id="PTHR31325">
    <property type="entry name" value="OS01G0798800 PROTEIN-RELATED"/>
    <property type="match status" value="1"/>
</dbReference>
<dbReference type="InterPro" id="IPR007658">
    <property type="entry name" value="DUF594"/>
</dbReference>
<dbReference type="OrthoDB" id="1689146at2759"/>
<sequence>MGHRQLSDPNEDKIAATHLSRYCAYLVAYSPDLLPDDEEWCKQLYEDVKKDADRILRAAPEAGYEQLVELLSANLNHEVLKNGAALGKKLVESNMAEWEDQARFWLEVILYAAPSENLEGHADAIARGGELITLVWTLLAHAGIYYREA</sequence>
<dbReference type="Pfam" id="PF04578">
    <property type="entry name" value="DUF594"/>
    <property type="match status" value="1"/>
</dbReference>
<dbReference type="STRING" id="888268.A0A1E5WKW1"/>
<reference evidence="1 2" key="1">
    <citation type="submission" date="2016-09" db="EMBL/GenBank/DDBJ databases">
        <title>The draft genome of Dichanthelium oligosanthes: A C3 panicoid grass species.</title>
        <authorList>
            <person name="Studer A.J."/>
            <person name="Schnable J.C."/>
            <person name="Brutnell T.P."/>
        </authorList>
    </citation>
    <scope>NUCLEOTIDE SEQUENCE [LARGE SCALE GENOMIC DNA]</scope>
    <source>
        <strain evidence="2">cv. Kellogg 1175</strain>
        <tissue evidence="1">Leaf</tissue>
    </source>
</reference>
<dbReference type="AlphaFoldDB" id="A0A1E5WKW1"/>
<keyword evidence="2" id="KW-1185">Reference proteome</keyword>
<organism evidence="1 2">
    <name type="scientific">Dichanthelium oligosanthes</name>
    <dbReference type="NCBI Taxonomy" id="888268"/>
    <lineage>
        <taxon>Eukaryota</taxon>
        <taxon>Viridiplantae</taxon>
        <taxon>Streptophyta</taxon>
        <taxon>Embryophyta</taxon>
        <taxon>Tracheophyta</taxon>
        <taxon>Spermatophyta</taxon>
        <taxon>Magnoliopsida</taxon>
        <taxon>Liliopsida</taxon>
        <taxon>Poales</taxon>
        <taxon>Poaceae</taxon>
        <taxon>PACMAD clade</taxon>
        <taxon>Panicoideae</taxon>
        <taxon>Panicodae</taxon>
        <taxon>Paniceae</taxon>
        <taxon>Dichantheliinae</taxon>
        <taxon>Dichanthelium</taxon>
    </lineage>
</organism>
<gene>
    <name evidence="1" type="ORF">BAE44_0000920</name>
</gene>
<dbReference type="Proteomes" id="UP000095767">
    <property type="component" value="Unassembled WGS sequence"/>
</dbReference>
<dbReference type="EMBL" id="LWDX02003143">
    <property type="protein sequence ID" value="OEL38061.1"/>
    <property type="molecule type" value="Genomic_DNA"/>
</dbReference>
<evidence type="ECO:0000313" key="2">
    <source>
        <dbReference type="Proteomes" id="UP000095767"/>
    </source>
</evidence>
<evidence type="ECO:0000313" key="1">
    <source>
        <dbReference type="EMBL" id="OEL38061.1"/>
    </source>
</evidence>